<dbReference type="SUPFAM" id="SSF103473">
    <property type="entry name" value="MFS general substrate transporter"/>
    <property type="match status" value="1"/>
</dbReference>
<feature type="transmembrane region" description="Helical" evidence="1">
    <location>
        <begin position="389"/>
        <end position="413"/>
    </location>
</feature>
<keyword evidence="1" id="KW-1133">Transmembrane helix</keyword>
<keyword evidence="1" id="KW-0812">Transmembrane</keyword>
<proteinExistence type="predicted"/>
<dbReference type="PANTHER" id="PTHR43596:SF1">
    <property type="entry name" value="ADP,ATP CARRIER PROTEIN"/>
    <property type="match status" value="1"/>
</dbReference>
<feature type="transmembrane region" description="Helical" evidence="1">
    <location>
        <begin position="235"/>
        <end position="254"/>
    </location>
</feature>
<feature type="transmembrane region" description="Helical" evidence="1">
    <location>
        <begin position="87"/>
        <end position="106"/>
    </location>
</feature>
<feature type="transmembrane region" description="Helical" evidence="1">
    <location>
        <begin position="150"/>
        <end position="169"/>
    </location>
</feature>
<evidence type="ECO:0000313" key="3">
    <source>
        <dbReference type="Proteomes" id="UP001595841"/>
    </source>
</evidence>
<comment type="caution">
    <text evidence="2">The sequence shown here is derived from an EMBL/GenBank/DDBJ whole genome shotgun (WGS) entry which is preliminary data.</text>
</comment>
<feature type="transmembrane region" description="Helical" evidence="1">
    <location>
        <begin position="274"/>
        <end position="293"/>
    </location>
</feature>
<dbReference type="InterPro" id="IPR036259">
    <property type="entry name" value="MFS_trans_sf"/>
</dbReference>
<evidence type="ECO:0000313" key="2">
    <source>
        <dbReference type="EMBL" id="MFC4220104.1"/>
    </source>
</evidence>
<accession>A0ABV8PKS4</accession>
<dbReference type="Proteomes" id="UP001595841">
    <property type="component" value="Unassembled WGS sequence"/>
</dbReference>
<dbReference type="Gene3D" id="1.20.1250.20">
    <property type="entry name" value="MFS general substrate transporter like domains"/>
    <property type="match status" value="1"/>
</dbReference>
<keyword evidence="1" id="KW-0472">Membrane</keyword>
<dbReference type="PANTHER" id="PTHR43596">
    <property type="entry name" value="ADP,ATP CARRIER PROTEIN"/>
    <property type="match status" value="1"/>
</dbReference>
<evidence type="ECO:0000256" key="1">
    <source>
        <dbReference type="SAM" id="Phobius"/>
    </source>
</evidence>
<protein>
    <submittedName>
        <fullName evidence="2">NTP/NDP exchange transporter</fullName>
    </submittedName>
</protein>
<feature type="transmembrane region" description="Helical" evidence="1">
    <location>
        <begin position="112"/>
        <end position="138"/>
    </location>
</feature>
<feature type="transmembrane region" description="Helical" evidence="1">
    <location>
        <begin position="175"/>
        <end position="200"/>
    </location>
</feature>
<reference evidence="3" key="1">
    <citation type="journal article" date="2019" name="Int. J. Syst. Evol. Microbiol.">
        <title>The Global Catalogue of Microorganisms (GCM) 10K type strain sequencing project: providing services to taxonomists for standard genome sequencing and annotation.</title>
        <authorList>
            <consortium name="The Broad Institute Genomics Platform"/>
            <consortium name="The Broad Institute Genome Sequencing Center for Infectious Disease"/>
            <person name="Wu L."/>
            <person name="Ma J."/>
        </authorList>
    </citation>
    <scope>NUCLEOTIDE SEQUENCE [LARGE SCALE GENOMIC DNA]</scope>
    <source>
        <strain evidence="3">CGMCC 1.15774</strain>
    </source>
</reference>
<feature type="transmembrane region" description="Helical" evidence="1">
    <location>
        <begin position="21"/>
        <end position="40"/>
    </location>
</feature>
<dbReference type="RefSeq" id="WP_379763434.1">
    <property type="nucleotide sequence ID" value="NZ_JBHSCL010000004.1"/>
</dbReference>
<gene>
    <name evidence="2" type="ORF">ACFOWS_08170</name>
</gene>
<keyword evidence="3" id="KW-1185">Reference proteome</keyword>
<feature type="transmembrane region" description="Helical" evidence="1">
    <location>
        <begin position="305"/>
        <end position="336"/>
    </location>
</feature>
<dbReference type="EMBL" id="JBHSCL010000004">
    <property type="protein sequence ID" value="MFC4220104.1"/>
    <property type="molecule type" value="Genomic_DNA"/>
</dbReference>
<sequence>MKHTIVNRFLELWHHPKRGEYKLVVLSCSFFFCLLCAYFILRPLRDEMGIENGAVNMQWLFTGTFLAMVCLVPIFGFLVSKNSIKNLMIYVYTFFLANLLVFYYFFETHGPSRILAIIFFIWLSVFNLFIVSLFWSFMADVFHSLAAKKFFGIIAAGGSLGALTGPAIARGLSGWASFAPLLLAGCFFLGVGLCCVLWILKLSPRKNHFKQEKQNFKGSASAIFEGVQQITKSSYLMGIVGFILLYTSISTILYFEQAHLVEQTLLESTERIRYFSNIDLTVNGIAIFGQFFLTARIIKRIGLSFVLASIPFVMGLGLVFLGFHPALGIVAVLMVLHRAGNFTLLRPGREILFTVTSTSEKYKSKNCIDTAVYRGGDALVGWAFSGLVALGWGLGAIAFLAIPLAFLWSFLGFKLGNQHLEKENIVPLKQIHYENKIQS</sequence>
<feature type="transmembrane region" description="Helical" evidence="1">
    <location>
        <begin position="60"/>
        <end position="80"/>
    </location>
</feature>
<organism evidence="2 3">
    <name type="scientific">Flagellimonas marina</name>
    <dbReference type="NCBI Taxonomy" id="1775168"/>
    <lineage>
        <taxon>Bacteria</taxon>
        <taxon>Pseudomonadati</taxon>
        <taxon>Bacteroidota</taxon>
        <taxon>Flavobacteriia</taxon>
        <taxon>Flavobacteriales</taxon>
        <taxon>Flavobacteriaceae</taxon>
        <taxon>Flagellimonas</taxon>
    </lineage>
</organism>
<name>A0ABV8PKS4_9FLAO</name>